<evidence type="ECO:0000256" key="2">
    <source>
        <dbReference type="ARBA" id="ARBA00022741"/>
    </source>
</evidence>
<name>A0A7J6TAH3_PEROL</name>
<keyword evidence="3 6" id="KW-0067">ATP-binding</keyword>
<feature type="binding site" evidence="6">
    <location>
        <position position="51"/>
    </location>
    <ligand>
        <name>substrate</name>
    </ligand>
</feature>
<comment type="cofactor">
    <cofactor evidence="7">
        <name>Mg(2+)</name>
        <dbReference type="ChEBI" id="CHEBI:18420"/>
    </cofactor>
</comment>
<keyword evidence="2 6" id="KW-0547">Nucleotide-binding</keyword>
<dbReference type="PANTHER" id="PTHR23407">
    <property type="entry name" value="ATPASE INHIBITOR/5-FORMYLTETRAHYDROFOLATE CYCLO-LIGASE"/>
    <property type="match status" value="1"/>
</dbReference>
<dbReference type="EMBL" id="JABANM010008927">
    <property type="protein sequence ID" value="KAF4741772.1"/>
    <property type="molecule type" value="Genomic_DNA"/>
</dbReference>
<dbReference type="EC" id="6.3.3.2" evidence="5 7"/>
<proteinExistence type="inferred from homology"/>
<dbReference type="NCBIfam" id="TIGR02727">
    <property type="entry name" value="MTHFS_bact"/>
    <property type="match status" value="1"/>
</dbReference>
<evidence type="ECO:0000313" key="9">
    <source>
        <dbReference type="Proteomes" id="UP000574390"/>
    </source>
</evidence>
<evidence type="ECO:0000256" key="6">
    <source>
        <dbReference type="PIRSR" id="PIRSR006806-1"/>
    </source>
</evidence>
<dbReference type="Pfam" id="PF01812">
    <property type="entry name" value="5-FTHF_cyc-lig"/>
    <property type="match status" value="1"/>
</dbReference>
<dbReference type="GO" id="GO:0005739">
    <property type="term" value="C:mitochondrion"/>
    <property type="evidence" value="ECO:0007669"/>
    <property type="project" value="TreeGrafter"/>
</dbReference>
<feature type="non-terminal residue" evidence="8">
    <location>
        <position position="205"/>
    </location>
</feature>
<keyword evidence="7" id="KW-0460">Magnesium</keyword>
<dbReference type="InterPro" id="IPR002698">
    <property type="entry name" value="FTHF_cligase"/>
</dbReference>
<feature type="binding site" evidence="6">
    <location>
        <begin position="141"/>
        <end position="149"/>
    </location>
    <ligand>
        <name>ATP</name>
        <dbReference type="ChEBI" id="CHEBI:30616"/>
    </ligand>
</feature>
<accession>A0A7J6TAH3</accession>
<keyword evidence="7" id="KW-0479">Metal-binding</keyword>
<dbReference type="PIRSF" id="PIRSF006806">
    <property type="entry name" value="FTHF_cligase"/>
    <property type="match status" value="1"/>
</dbReference>
<comment type="similarity">
    <text evidence="1 7">Belongs to the 5-formyltetrahydrofolate cyclo-ligase family.</text>
</comment>
<dbReference type="InterPro" id="IPR037171">
    <property type="entry name" value="NagB/RpiA_transferase-like"/>
</dbReference>
<dbReference type="GO" id="GO:0046872">
    <property type="term" value="F:metal ion binding"/>
    <property type="evidence" value="ECO:0007669"/>
    <property type="project" value="UniProtKB-KW"/>
</dbReference>
<organism evidence="8 9">
    <name type="scientific">Perkinsus olseni</name>
    <name type="common">Perkinsus atlanticus</name>
    <dbReference type="NCBI Taxonomy" id="32597"/>
    <lineage>
        <taxon>Eukaryota</taxon>
        <taxon>Sar</taxon>
        <taxon>Alveolata</taxon>
        <taxon>Perkinsozoa</taxon>
        <taxon>Perkinsea</taxon>
        <taxon>Perkinsida</taxon>
        <taxon>Perkinsidae</taxon>
        <taxon>Perkinsus</taxon>
    </lineage>
</organism>
<dbReference type="SUPFAM" id="SSF100950">
    <property type="entry name" value="NagB/RpiA/CoA transferase-like"/>
    <property type="match status" value="1"/>
</dbReference>
<dbReference type="GO" id="GO:0005524">
    <property type="term" value="F:ATP binding"/>
    <property type="evidence" value="ECO:0007669"/>
    <property type="project" value="UniProtKB-KW"/>
</dbReference>
<evidence type="ECO:0000256" key="3">
    <source>
        <dbReference type="ARBA" id="ARBA00022840"/>
    </source>
</evidence>
<dbReference type="GO" id="GO:0035999">
    <property type="term" value="P:tetrahydrofolate interconversion"/>
    <property type="evidence" value="ECO:0007669"/>
    <property type="project" value="TreeGrafter"/>
</dbReference>
<protein>
    <recommendedName>
        <fullName evidence="5 7">5-formyltetrahydrofolate cyclo-ligase</fullName>
        <ecNumber evidence="5 7">6.3.3.2</ecNumber>
    </recommendedName>
</protein>
<dbReference type="AlphaFoldDB" id="A0A7J6TAH3"/>
<dbReference type="Gene3D" id="3.40.50.10420">
    <property type="entry name" value="NagB/RpiA/CoA transferase-like"/>
    <property type="match status" value="1"/>
</dbReference>
<dbReference type="PANTHER" id="PTHR23407:SF1">
    <property type="entry name" value="5-FORMYLTETRAHYDROFOLATE CYCLO-LIGASE"/>
    <property type="match status" value="1"/>
</dbReference>
<feature type="binding site" evidence="6">
    <location>
        <position position="45"/>
    </location>
    <ligand>
        <name>substrate</name>
    </ligand>
</feature>
<sequence>ATRRMIKQRLRDMPQSVVAEKSILIQDRVLGMEVWREAKAVGVFLSMPHGEAQTDRLIADAFTGGKRVFVPKTVPDSNDMELLEAGSLEDIASFPRTTWGIPEPDLTNPITGEPRPNAIDVCPPLDAILVPGLGFDVHCGRLGRGKGFYDRYLSRLSERTGKMPALIALAFECQVLEGIPTTKDDIPVNYLVTEERIVEARGSSA</sequence>
<dbReference type="GO" id="GO:0009396">
    <property type="term" value="P:folic acid-containing compound biosynthetic process"/>
    <property type="evidence" value="ECO:0007669"/>
    <property type="project" value="TreeGrafter"/>
</dbReference>
<comment type="catalytic activity">
    <reaction evidence="4 7">
        <text>(6S)-5-formyl-5,6,7,8-tetrahydrofolate + ATP = (6R)-5,10-methenyltetrahydrofolate + ADP + phosphate</text>
        <dbReference type="Rhea" id="RHEA:10488"/>
        <dbReference type="ChEBI" id="CHEBI:30616"/>
        <dbReference type="ChEBI" id="CHEBI:43474"/>
        <dbReference type="ChEBI" id="CHEBI:57455"/>
        <dbReference type="ChEBI" id="CHEBI:57457"/>
        <dbReference type="ChEBI" id="CHEBI:456216"/>
        <dbReference type="EC" id="6.3.3.2"/>
    </reaction>
</comment>
<evidence type="ECO:0000256" key="7">
    <source>
        <dbReference type="RuleBase" id="RU361279"/>
    </source>
</evidence>
<reference evidence="8 9" key="1">
    <citation type="submission" date="2020-04" db="EMBL/GenBank/DDBJ databases">
        <title>Perkinsus olseni comparative genomics.</title>
        <authorList>
            <person name="Bogema D.R."/>
        </authorList>
    </citation>
    <scope>NUCLEOTIDE SEQUENCE [LARGE SCALE GENOMIC DNA]</scope>
    <source>
        <strain evidence="8">ATCC PRA-205</strain>
    </source>
</reference>
<comment type="caution">
    <text evidence="8">The sequence shown here is derived from an EMBL/GenBank/DDBJ whole genome shotgun (WGS) entry which is preliminary data.</text>
</comment>
<gene>
    <name evidence="8" type="ORF">FOZ62_006831</name>
</gene>
<evidence type="ECO:0000256" key="4">
    <source>
        <dbReference type="ARBA" id="ARBA00036539"/>
    </source>
</evidence>
<evidence type="ECO:0000313" key="8">
    <source>
        <dbReference type="EMBL" id="KAF4741772.1"/>
    </source>
</evidence>
<dbReference type="Proteomes" id="UP000574390">
    <property type="component" value="Unassembled WGS sequence"/>
</dbReference>
<dbReference type="GO" id="GO:0030272">
    <property type="term" value="F:5-formyltetrahydrofolate cyclo-ligase activity"/>
    <property type="evidence" value="ECO:0007669"/>
    <property type="project" value="UniProtKB-EC"/>
</dbReference>
<evidence type="ECO:0000256" key="5">
    <source>
        <dbReference type="ARBA" id="ARBA00038966"/>
    </source>
</evidence>
<dbReference type="InterPro" id="IPR024185">
    <property type="entry name" value="FTHF_cligase-like_sf"/>
</dbReference>
<evidence type="ECO:0000256" key="1">
    <source>
        <dbReference type="ARBA" id="ARBA00010638"/>
    </source>
</evidence>